<dbReference type="PANTHER" id="PTHR11138">
    <property type="entry name" value="METHIONYL-TRNA FORMYLTRANSFERASE"/>
    <property type="match status" value="1"/>
</dbReference>
<dbReference type="CDD" id="cd08646">
    <property type="entry name" value="FMT_core_Met-tRNA-FMT_N"/>
    <property type="match status" value="1"/>
</dbReference>
<organism evidence="3 4">
    <name type="scientific">Oleoguttula mirabilis</name>
    <dbReference type="NCBI Taxonomy" id="1507867"/>
    <lineage>
        <taxon>Eukaryota</taxon>
        <taxon>Fungi</taxon>
        <taxon>Dikarya</taxon>
        <taxon>Ascomycota</taxon>
        <taxon>Pezizomycotina</taxon>
        <taxon>Dothideomycetes</taxon>
        <taxon>Dothideomycetidae</taxon>
        <taxon>Mycosphaerellales</taxon>
        <taxon>Teratosphaeriaceae</taxon>
        <taxon>Oleoguttula</taxon>
    </lineage>
</organism>
<dbReference type="SUPFAM" id="SSF53328">
    <property type="entry name" value="Formyltransferase"/>
    <property type="match status" value="1"/>
</dbReference>
<evidence type="ECO:0000313" key="3">
    <source>
        <dbReference type="EMBL" id="KAK4549654.1"/>
    </source>
</evidence>
<dbReference type="EC" id="2.1.2.9" evidence="1"/>
<dbReference type="InterPro" id="IPR041711">
    <property type="entry name" value="Met-tRNA-FMT_N"/>
</dbReference>
<evidence type="ECO:0000259" key="2">
    <source>
        <dbReference type="Pfam" id="PF00551"/>
    </source>
</evidence>
<reference evidence="3 4" key="1">
    <citation type="submission" date="2021-11" db="EMBL/GenBank/DDBJ databases">
        <title>Black yeast isolated from Biological Soil Crust.</title>
        <authorList>
            <person name="Kurbessoian T."/>
        </authorList>
    </citation>
    <scope>NUCLEOTIDE SEQUENCE [LARGE SCALE GENOMIC DNA]</scope>
    <source>
        <strain evidence="3 4">CCFEE 5522</strain>
    </source>
</reference>
<evidence type="ECO:0000313" key="4">
    <source>
        <dbReference type="Proteomes" id="UP001324427"/>
    </source>
</evidence>
<dbReference type="Pfam" id="PF00551">
    <property type="entry name" value="Formyl_trans_N"/>
    <property type="match status" value="1"/>
</dbReference>
<protein>
    <recommendedName>
        <fullName evidence="1">methionyl-tRNA formyltransferase</fullName>
        <ecNumber evidence="1">2.1.2.9</ecNumber>
    </recommendedName>
</protein>
<dbReference type="InterPro" id="IPR036477">
    <property type="entry name" value="Formyl_transf_N_sf"/>
</dbReference>
<dbReference type="EMBL" id="JAVFHQ010000003">
    <property type="protein sequence ID" value="KAK4549654.1"/>
    <property type="molecule type" value="Genomic_DNA"/>
</dbReference>
<proteinExistence type="predicted"/>
<dbReference type="GO" id="GO:0005739">
    <property type="term" value="C:mitochondrion"/>
    <property type="evidence" value="ECO:0007669"/>
    <property type="project" value="TreeGrafter"/>
</dbReference>
<evidence type="ECO:0000256" key="1">
    <source>
        <dbReference type="ARBA" id="ARBA00012261"/>
    </source>
</evidence>
<gene>
    <name evidence="3" type="ORF">LTR36_004955</name>
</gene>
<dbReference type="Proteomes" id="UP001324427">
    <property type="component" value="Unassembled WGS sequence"/>
</dbReference>
<comment type="caution">
    <text evidence="3">The sequence shown here is derived from an EMBL/GenBank/DDBJ whole genome shotgun (WGS) entry which is preliminary data.</text>
</comment>
<feature type="domain" description="Formyl transferase N-terminal" evidence="2">
    <location>
        <begin position="54"/>
        <end position="200"/>
    </location>
</feature>
<dbReference type="GO" id="GO:0004479">
    <property type="term" value="F:methionyl-tRNA formyltransferase activity"/>
    <property type="evidence" value="ECO:0007669"/>
    <property type="project" value="UniProtKB-EC"/>
</dbReference>
<keyword evidence="4" id="KW-1185">Reference proteome</keyword>
<dbReference type="InterPro" id="IPR002376">
    <property type="entry name" value="Formyl_transf_N"/>
</dbReference>
<name>A0AAV9JV95_9PEZI</name>
<dbReference type="PANTHER" id="PTHR11138:SF5">
    <property type="entry name" value="METHIONYL-TRNA FORMYLTRANSFERASE, MITOCHONDRIAL"/>
    <property type="match status" value="1"/>
</dbReference>
<dbReference type="Gene3D" id="3.40.50.12230">
    <property type="match status" value="1"/>
</dbReference>
<sequence length="378" mass="41983">MLSRAWPTGHACRSYATRNNFVPARRSSAVATAKHHDPLHVLFCGADDFSIYSLRALHELQKKCADKIESIDVVCRPDKRVGRGLKQVQEVPIKGVATELGLKLHQIDTFKGWLPPTPFDLIVTVSFGLLVPARIIKGARYGGLNVHPSLLPEFRGPAPIQHTLLQRRTLSGVTLQTMHPTKFDHGMVLDQTRTNLPLDSRYQDLVELLAPLGAKLLAKGIYDGVFIPPLQECGNSEREVIPSHAPKITPEDRHIDWRTWTAEDIILRDRVLGRLWDNTTYGLCMHPDRSSLPLHRRATFHGPWRVEQGAGGSSSLAEGRPGTPLLSKCDTPSQFGIVTADNRLVVPAEITIEGESRLGGQKKLTHVIKAFGRKSHHC</sequence>
<dbReference type="AlphaFoldDB" id="A0AAV9JV95"/>
<accession>A0AAV9JV95</accession>